<keyword evidence="7" id="KW-0813">Transport</keyword>
<keyword evidence="7" id="KW-0472">Membrane</keyword>
<dbReference type="GO" id="GO:0015031">
    <property type="term" value="P:protein transport"/>
    <property type="evidence" value="ECO:0007669"/>
    <property type="project" value="UniProtKB-KW"/>
</dbReference>
<reference evidence="9 10" key="1">
    <citation type="journal article" date="2012" name="Eukaryot. Cell">
        <title>Draft genome sequence of Wickerhamomyces ciferrii NRRL Y-1031 F-60-10.</title>
        <authorList>
            <person name="Schneider J."/>
            <person name="Andrea H."/>
            <person name="Blom J."/>
            <person name="Jaenicke S."/>
            <person name="Ruckert C."/>
            <person name="Schorsch C."/>
            <person name="Szczepanowski R."/>
            <person name="Farwick M."/>
            <person name="Goesmann A."/>
            <person name="Puhler A."/>
            <person name="Schaffer S."/>
            <person name="Tauch A."/>
            <person name="Kohler T."/>
            <person name="Brinkrolf K."/>
        </authorList>
    </citation>
    <scope>NUCLEOTIDE SEQUENCE [LARGE SCALE GENOMIC DNA]</scope>
    <source>
        <strain evidence="10">ATCC 14091 / BCRC 22168 / CBS 111 / JCM 3599 / NBRC 0793 / NRRL Y-1031 F-60-10</strain>
    </source>
</reference>
<feature type="compositionally biased region" description="Acidic residues" evidence="8">
    <location>
        <begin position="60"/>
        <end position="70"/>
    </location>
</feature>
<feature type="compositionally biased region" description="Acidic residues" evidence="8">
    <location>
        <begin position="1"/>
        <end position="11"/>
    </location>
</feature>
<dbReference type="SUPFAM" id="SSF54236">
    <property type="entry name" value="Ubiquitin-like"/>
    <property type="match status" value="1"/>
</dbReference>
<dbReference type="GO" id="GO:0034274">
    <property type="term" value="C:Atg12-Atg5-Atg16 complex"/>
    <property type="evidence" value="ECO:0007669"/>
    <property type="project" value="TreeGrafter"/>
</dbReference>
<evidence type="ECO:0000256" key="2">
    <source>
        <dbReference type="ARBA" id="ARBA00007778"/>
    </source>
</evidence>
<evidence type="ECO:0000256" key="5">
    <source>
        <dbReference type="ARBA" id="ARBA00022786"/>
    </source>
</evidence>
<dbReference type="GO" id="GO:0034045">
    <property type="term" value="C:phagophore assembly site membrane"/>
    <property type="evidence" value="ECO:0007669"/>
    <property type="project" value="UniProtKB-SubCell"/>
</dbReference>
<feature type="region of interest" description="Disordered" evidence="8">
    <location>
        <begin position="1"/>
        <end position="91"/>
    </location>
</feature>
<evidence type="ECO:0000256" key="6">
    <source>
        <dbReference type="ARBA" id="ARBA00023006"/>
    </source>
</evidence>
<comment type="subunit">
    <text evidence="7">Forms a conjugate with ATG5.</text>
</comment>
<dbReference type="GO" id="GO:0000422">
    <property type="term" value="P:autophagy of mitochondrion"/>
    <property type="evidence" value="ECO:0007669"/>
    <property type="project" value="TreeGrafter"/>
</dbReference>
<evidence type="ECO:0000256" key="1">
    <source>
        <dbReference type="ARBA" id="ARBA00004623"/>
    </source>
</evidence>
<keyword evidence="10" id="KW-1185">Reference proteome</keyword>
<dbReference type="EMBL" id="CAIF01000001">
    <property type="protein sequence ID" value="CCH40483.1"/>
    <property type="molecule type" value="Genomic_DNA"/>
</dbReference>
<evidence type="ECO:0000313" key="9">
    <source>
        <dbReference type="EMBL" id="CCH40483.1"/>
    </source>
</evidence>
<comment type="similarity">
    <text evidence="2 7">Belongs to the ATG12 family.</text>
</comment>
<dbReference type="HOGENOM" id="CLU_1251536_0_0_1"/>
<dbReference type="Pfam" id="PF04110">
    <property type="entry name" value="APG12"/>
    <property type="match status" value="1"/>
</dbReference>
<dbReference type="AlphaFoldDB" id="K0KH26"/>
<evidence type="ECO:0000256" key="8">
    <source>
        <dbReference type="SAM" id="MobiDB-lite"/>
    </source>
</evidence>
<gene>
    <name evidence="9" type="ORF">BN7_16</name>
</gene>
<dbReference type="InterPro" id="IPR029071">
    <property type="entry name" value="Ubiquitin-like_domsf"/>
</dbReference>
<evidence type="ECO:0000256" key="4">
    <source>
        <dbReference type="ARBA" id="ARBA00022499"/>
    </source>
</evidence>
<dbReference type="Gene3D" id="3.10.20.90">
    <property type="entry name" value="Phosphatidylinositol 3-kinase Catalytic Subunit, Chain A, domain 1"/>
    <property type="match status" value="1"/>
</dbReference>
<comment type="subcellular location">
    <subcellularLocation>
        <location evidence="1 7">Preautophagosomal structure membrane</location>
        <topology evidence="1 7">Peripheral membrane protein</topology>
    </subcellularLocation>
</comment>
<dbReference type="PANTHER" id="PTHR13385:SF0">
    <property type="entry name" value="UBIQUITIN-LIKE PROTEIN ATG12"/>
    <property type="match status" value="1"/>
</dbReference>
<dbReference type="GO" id="GO:0000421">
    <property type="term" value="C:autophagosome membrane"/>
    <property type="evidence" value="ECO:0007669"/>
    <property type="project" value="TreeGrafter"/>
</dbReference>
<organism evidence="9 10">
    <name type="scientific">Wickerhamomyces ciferrii (strain ATCC 14091 / BCRC 22168 / CBS 111 / JCM 3599 / NBRC 0793 / NRRL Y-1031 F-60-10)</name>
    <name type="common">Yeast</name>
    <name type="synonym">Pichia ciferrii</name>
    <dbReference type="NCBI Taxonomy" id="1206466"/>
    <lineage>
        <taxon>Eukaryota</taxon>
        <taxon>Fungi</taxon>
        <taxon>Dikarya</taxon>
        <taxon>Ascomycota</taxon>
        <taxon>Saccharomycotina</taxon>
        <taxon>Saccharomycetes</taxon>
        <taxon>Phaffomycetales</taxon>
        <taxon>Wickerhamomycetaceae</taxon>
        <taxon>Wickerhamomyces</taxon>
    </lineage>
</organism>
<dbReference type="InterPro" id="IPR007242">
    <property type="entry name" value="Atg12"/>
</dbReference>
<dbReference type="STRING" id="1206466.K0KH26"/>
<evidence type="ECO:0000256" key="7">
    <source>
        <dbReference type="RuleBase" id="RU361201"/>
    </source>
</evidence>
<dbReference type="GO" id="GO:0061723">
    <property type="term" value="P:glycophagy"/>
    <property type="evidence" value="ECO:0007669"/>
    <property type="project" value="TreeGrafter"/>
</dbReference>
<protein>
    <recommendedName>
        <fullName evidence="3 7">Ubiquitin-like protein ATG12</fullName>
    </recommendedName>
</protein>
<evidence type="ECO:0000256" key="3">
    <source>
        <dbReference type="ARBA" id="ARBA00015875"/>
    </source>
</evidence>
<feature type="compositionally biased region" description="Basic and acidic residues" evidence="8">
    <location>
        <begin position="28"/>
        <end position="52"/>
    </location>
</feature>
<feature type="compositionally biased region" description="Polar residues" evidence="8">
    <location>
        <begin position="78"/>
        <end position="87"/>
    </location>
</feature>
<dbReference type="GO" id="GO:0097352">
    <property type="term" value="P:autophagosome maturation"/>
    <property type="evidence" value="ECO:0007669"/>
    <property type="project" value="TreeGrafter"/>
</dbReference>
<dbReference type="CDD" id="cd01612">
    <property type="entry name" value="Ubl_ATG12"/>
    <property type="match status" value="1"/>
</dbReference>
<dbReference type="GO" id="GO:0000045">
    <property type="term" value="P:autophagosome assembly"/>
    <property type="evidence" value="ECO:0007669"/>
    <property type="project" value="InterPro"/>
</dbReference>
<keyword evidence="4 7" id="KW-1017">Isopeptide bond</keyword>
<dbReference type="GO" id="GO:0019776">
    <property type="term" value="F:Atg8-family ligase activity"/>
    <property type="evidence" value="ECO:0007669"/>
    <property type="project" value="TreeGrafter"/>
</dbReference>
<dbReference type="GO" id="GO:0034727">
    <property type="term" value="P:piecemeal microautophagy of the nucleus"/>
    <property type="evidence" value="ECO:0007669"/>
    <property type="project" value="TreeGrafter"/>
</dbReference>
<name>K0KH26_WICCF</name>
<dbReference type="Proteomes" id="UP000009328">
    <property type="component" value="Unassembled WGS sequence"/>
</dbReference>
<keyword evidence="6 7" id="KW-0072">Autophagy</keyword>
<dbReference type="PANTHER" id="PTHR13385">
    <property type="entry name" value="AUTOPHAGY PROTEIN 12"/>
    <property type="match status" value="1"/>
</dbReference>
<keyword evidence="7" id="KW-0653">Protein transport</keyword>
<comment type="function">
    <text evidence="7">Ubiquitin-like protein involved in cytoplasm to vacuole transport (Cvt), autophagy vesicles formation, mitophagy, and nucleophagy.</text>
</comment>
<proteinExistence type="inferred from homology"/>
<sequence length="221" mass="24705">MDLLVSEDDSSSSESVHATRLMKSVRLHGVEEDKKGIIHPEDIQQTEFKDSDSDNNQNEKEEDEDEEDFDNGPGPLGQNDTPAIKSQTQKHKVTTSASVILNRLPPSQSQVVQKITQESTIKITIRCQPIGSTPQLSPTVFKISETQPFGTLVKFINKKLRKSLKDKNDTIHCYVNNSFAPSSDEIIGNLHKVSINLYQIILRGSITNMKSTSILLRTMNL</sequence>
<accession>K0KH26</accession>
<dbReference type="InParanoid" id="K0KH26"/>
<evidence type="ECO:0000313" key="10">
    <source>
        <dbReference type="Proteomes" id="UP000009328"/>
    </source>
</evidence>
<keyword evidence="5 7" id="KW-0833">Ubl conjugation pathway</keyword>
<comment type="caution">
    <text evidence="9">The sequence shown here is derived from an EMBL/GenBank/DDBJ whole genome shotgun (WGS) entry which is preliminary data.</text>
</comment>
<dbReference type="eggNOG" id="KOG3439">
    <property type="taxonomic scope" value="Eukaryota"/>
</dbReference>